<keyword evidence="4" id="KW-1185">Reference proteome</keyword>
<proteinExistence type="inferred from homology"/>
<gene>
    <name evidence="3" type="ORF">ACD661_04905</name>
</gene>
<dbReference type="SMART" id="SM00935">
    <property type="entry name" value="OmpH"/>
    <property type="match status" value="1"/>
</dbReference>
<organism evidence="3 4">
    <name type="scientific">Legionella lytica</name>
    <dbReference type="NCBI Taxonomy" id="96232"/>
    <lineage>
        <taxon>Bacteria</taxon>
        <taxon>Pseudomonadati</taxon>
        <taxon>Pseudomonadota</taxon>
        <taxon>Gammaproteobacteria</taxon>
        <taxon>Legionellales</taxon>
        <taxon>Legionellaceae</taxon>
        <taxon>Legionella</taxon>
    </lineage>
</organism>
<sequence>MLYHVLIKLITITLLSFQNISYAKTEFKPCVLDRKRLLQESNAAKKLSEKFQYIRQSIELKYKEKYTELDTEVQTLKKNTAILRPHEINAHLDKIKQYQSKLTMEIENVNNSLMQLDVQITNSFAEISTPVIRAIEKEQQCSLLISKEALLSVSDERLDITQKVIDQMNQNANNPS</sequence>
<dbReference type="Proteomes" id="UP001615550">
    <property type="component" value="Unassembled WGS sequence"/>
</dbReference>
<comment type="similarity">
    <text evidence="1">Belongs to the Skp family.</text>
</comment>
<name>A0ABW8D8N1_9GAMM</name>
<dbReference type="Pfam" id="PF03938">
    <property type="entry name" value="OmpH"/>
    <property type="match status" value="1"/>
</dbReference>
<evidence type="ECO:0000313" key="3">
    <source>
        <dbReference type="EMBL" id="MFJ1267899.1"/>
    </source>
</evidence>
<dbReference type="SUPFAM" id="SSF111384">
    <property type="entry name" value="OmpH-like"/>
    <property type="match status" value="1"/>
</dbReference>
<evidence type="ECO:0000256" key="2">
    <source>
        <dbReference type="ARBA" id="ARBA00022729"/>
    </source>
</evidence>
<dbReference type="RefSeq" id="WP_400186733.1">
    <property type="nucleotide sequence ID" value="NZ_JBGORX010000001.1"/>
</dbReference>
<evidence type="ECO:0000256" key="1">
    <source>
        <dbReference type="ARBA" id="ARBA00009091"/>
    </source>
</evidence>
<accession>A0ABW8D8N1</accession>
<dbReference type="InterPro" id="IPR024930">
    <property type="entry name" value="Skp_dom_sf"/>
</dbReference>
<comment type="caution">
    <text evidence="3">The sequence shown here is derived from an EMBL/GenBank/DDBJ whole genome shotgun (WGS) entry which is preliminary data.</text>
</comment>
<dbReference type="PANTHER" id="PTHR35089">
    <property type="entry name" value="CHAPERONE PROTEIN SKP"/>
    <property type="match status" value="1"/>
</dbReference>
<dbReference type="EMBL" id="JBGORX010000001">
    <property type="protein sequence ID" value="MFJ1267899.1"/>
    <property type="molecule type" value="Genomic_DNA"/>
</dbReference>
<dbReference type="Gene3D" id="3.30.910.20">
    <property type="entry name" value="Skp domain"/>
    <property type="match status" value="1"/>
</dbReference>
<protein>
    <submittedName>
        <fullName evidence="3">OmpH family outer membrane protein</fullName>
    </submittedName>
</protein>
<dbReference type="InterPro" id="IPR005632">
    <property type="entry name" value="Chaperone_Skp"/>
</dbReference>
<reference evidence="3 4" key="1">
    <citation type="submission" date="2024-08" db="EMBL/GenBank/DDBJ databases">
        <title>Draft Genome Sequence of Legionella lytica strain DSB2004, Isolated From a Fire Sprinkler System.</title>
        <authorList>
            <person name="Everhart A.D."/>
            <person name="Kidane D.T."/>
            <person name="Farone A.L."/>
            <person name="Farone M.B."/>
        </authorList>
    </citation>
    <scope>NUCLEOTIDE SEQUENCE [LARGE SCALE GENOMIC DNA]</scope>
    <source>
        <strain evidence="3 4">DSB2004</strain>
    </source>
</reference>
<dbReference type="PANTHER" id="PTHR35089:SF1">
    <property type="entry name" value="CHAPERONE PROTEIN SKP"/>
    <property type="match status" value="1"/>
</dbReference>
<keyword evidence="2" id="KW-0732">Signal</keyword>
<evidence type="ECO:0000313" key="4">
    <source>
        <dbReference type="Proteomes" id="UP001615550"/>
    </source>
</evidence>